<sequence>MKLDKLPPLEPGDFYFNEQGLMVFTAAYHLKRGYCCKNGCKHCPYGFKKKS</sequence>
<protein>
    <submittedName>
        <fullName evidence="1">Uncharacterized protein</fullName>
    </submittedName>
</protein>
<dbReference type="AlphaFoldDB" id="A0A7L7L395"/>
<gene>
    <name evidence="1" type="ORF">HUW48_04095</name>
</gene>
<evidence type="ECO:0000313" key="2">
    <source>
        <dbReference type="Proteomes" id="UP000514509"/>
    </source>
</evidence>
<proteinExistence type="predicted"/>
<organism evidence="1 2">
    <name type="scientific">Adhaeribacter radiodurans</name>
    <dbReference type="NCBI Taxonomy" id="2745197"/>
    <lineage>
        <taxon>Bacteria</taxon>
        <taxon>Pseudomonadati</taxon>
        <taxon>Bacteroidota</taxon>
        <taxon>Cytophagia</taxon>
        <taxon>Cytophagales</taxon>
        <taxon>Hymenobacteraceae</taxon>
        <taxon>Adhaeribacter</taxon>
    </lineage>
</organism>
<dbReference type="InterPro" id="IPR040807">
    <property type="entry name" value="DUF5522"/>
</dbReference>
<dbReference type="EMBL" id="CP055153">
    <property type="protein sequence ID" value="QMU27264.1"/>
    <property type="molecule type" value="Genomic_DNA"/>
</dbReference>
<dbReference type="KEGG" id="add:HUW48_04095"/>
<keyword evidence="2" id="KW-1185">Reference proteome</keyword>
<reference evidence="1 2" key="1">
    <citation type="submission" date="2020-08" db="EMBL/GenBank/DDBJ databases">
        <title>Adhaeribacter dokdonensis sp. nov., isolated from the rhizosphere of Elymus tsukushiensis, a plant native to the Dokdo Islands, Republic of Korea.</title>
        <authorList>
            <person name="Ghim S.Y."/>
        </authorList>
    </citation>
    <scope>NUCLEOTIDE SEQUENCE [LARGE SCALE GENOMIC DNA]</scope>
    <source>
        <strain evidence="1 2">KUDC8001</strain>
    </source>
</reference>
<evidence type="ECO:0000313" key="1">
    <source>
        <dbReference type="EMBL" id="QMU27264.1"/>
    </source>
</evidence>
<dbReference type="Pfam" id="PF17653">
    <property type="entry name" value="DUF5522"/>
    <property type="match status" value="1"/>
</dbReference>
<accession>A0A7L7L395</accession>
<dbReference type="Proteomes" id="UP000514509">
    <property type="component" value="Chromosome"/>
</dbReference>
<name>A0A7L7L395_9BACT</name>